<keyword evidence="2" id="KW-1185">Reference proteome</keyword>
<proteinExistence type="predicted"/>
<accession>A0A1I4N6W6</accession>
<dbReference type="Proteomes" id="UP000199144">
    <property type="component" value="Unassembled WGS sequence"/>
</dbReference>
<dbReference type="RefSeq" id="WP_093093924.1">
    <property type="nucleotide sequence ID" value="NZ_FOTQ01000004.1"/>
</dbReference>
<reference evidence="1 2" key="1">
    <citation type="submission" date="2016-10" db="EMBL/GenBank/DDBJ databases">
        <authorList>
            <person name="de Groot N.N."/>
        </authorList>
    </citation>
    <scope>NUCLEOTIDE SEQUENCE [LARGE SCALE GENOMIC DNA]</scope>
    <source>
        <strain evidence="1 2">DSM 15283</strain>
    </source>
</reference>
<organism evidence="1 2">
    <name type="scientific">Shimia aestuarii</name>
    <dbReference type="NCBI Taxonomy" id="254406"/>
    <lineage>
        <taxon>Bacteria</taxon>
        <taxon>Pseudomonadati</taxon>
        <taxon>Pseudomonadota</taxon>
        <taxon>Alphaproteobacteria</taxon>
        <taxon>Rhodobacterales</taxon>
        <taxon>Roseobacteraceae</taxon>
    </lineage>
</organism>
<gene>
    <name evidence="1" type="ORF">SAMN04488042_10420</name>
</gene>
<dbReference type="AlphaFoldDB" id="A0A1I4N6W6"/>
<dbReference type="STRING" id="254406.SAMN04488042_10420"/>
<protein>
    <submittedName>
        <fullName evidence="1">Uncharacterized protein</fullName>
    </submittedName>
</protein>
<sequence>MTPVVWGPVSWLVDPPDQETVDRLIAEHAHQLGFADVSAYWDAVQAGNLASEGDDMAALAMRYIRRDIARVAQSRAAAGSVRRGKWDAVRGEALDIAARIMARRSNLSESAVADLVLARLSEEHGDLPDKRTVIRWMKKV</sequence>
<dbReference type="OrthoDB" id="9964313at2"/>
<dbReference type="EMBL" id="FOTQ01000004">
    <property type="protein sequence ID" value="SFM11304.1"/>
    <property type="molecule type" value="Genomic_DNA"/>
</dbReference>
<evidence type="ECO:0000313" key="1">
    <source>
        <dbReference type="EMBL" id="SFM11304.1"/>
    </source>
</evidence>
<evidence type="ECO:0000313" key="2">
    <source>
        <dbReference type="Proteomes" id="UP000199144"/>
    </source>
</evidence>
<name>A0A1I4N6W6_9RHOB</name>